<name>A0A915E2M1_9BILA</name>
<dbReference type="GO" id="GO:0045116">
    <property type="term" value="P:protein neddylation"/>
    <property type="evidence" value="ECO:0007669"/>
    <property type="project" value="TreeGrafter"/>
</dbReference>
<dbReference type="Pfam" id="PF03556">
    <property type="entry name" value="Cullin_binding"/>
    <property type="match status" value="1"/>
</dbReference>
<dbReference type="Gene3D" id="1.10.238.200">
    <property type="entry name" value="Cullin, PONY binding domain"/>
    <property type="match status" value="1"/>
</dbReference>
<dbReference type="CDD" id="cd14350">
    <property type="entry name" value="UBA_DCNL"/>
    <property type="match status" value="1"/>
</dbReference>
<evidence type="ECO:0000259" key="3">
    <source>
        <dbReference type="PROSITE" id="PS51229"/>
    </source>
</evidence>
<dbReference type="GO" id="GO:0000151">
    <property type="term" value="C:ubiquitin ligase complex"/>
    <property type="evidence" value="ECO:0007669"/>
    <property type="project" value="TreeGrafter"/>
</dbReference>
<reference evidence="5" key="1">
    <citation type="submission" date="2022-11" db="UniProtKB">
        <authorList>
            <consortium name="WormBaseParasite"/>
        </authorList>
    </citation>
    <scope>IDENTIFICATION</scope>
</reference>
<dbReference type="Gene3D" id="1.10.238.10">
    <property type="entry name" value="EF-hand"/>
    <property type="match status" value="1"/>
</dbReference>
<dbReference type="GO" id="GO:0097602">
    <property type="term" value="F:cullin family protein binding"/>
    <property type="evidence" value="ECO:0007669"/>
    <property type="project" value="TreeGrafter"/>
</dbReference>
<organism evidence="4 5">
    <name type="scientific">Ditylenchus dipsaci</name>
    <dbReference type="NCBI Taxonomy" id="166011"/>
    <lineage>
        <taxon>Eukaryota</taxon>
        <taxon>Metazoa</taxon>
        <taxon>Ecdysozoa</taxon>
        <taxon>Nematoda</taxon>
        <taxon>Chromadorea</taxon>
        <taxon>Rhabditida</taxon>
        <taxon>Tylenchina</taxon>
        <taxon>Tylenchomorpha</taxon>
        <taxon>Sphaerularioidea</taxon>
        <taxon>Anguinidae</taxon>
        <taxon>Anguininae</taxon>
        <taxon>Ditylenchus</taxon>
    </lineage>
</organism>
<evidence type="ECO:0000313" key="5">
    <source>
        <dbReference type="WBParaSite" id="jg2554"/>
    </source>
</evidence>
<keyword evidence="4" id="KW-1185">Reference proteome</keyword>
<dbReference type="GO" id="GO:0032182">
    <property type="term" value="F:ubiquitin-like protein binding"/>
    <property type="evidence" value="ECO:0007669"/>
    <property type="project" value="TreeGrafter"/>
</dbReference>
<dbReference type="PANTHER" id="PTHR12281:SF32">
    <property type="entry name" value="DCN1-LIKE PROTEIN"/>
    <property type="match status" value="1"/>
</dbReference>
<keyword evidence="1" id="KW-0833">Ubl conjugation pathway</keyword>
<dbReference type="InterPro" id="IPR042460">
    <property type="entry name" value="DCN1-like_PONY"/>
</dbReference>
<dbReference type="GO" id="GO:0031624">
    <property type="term" value="F:ubiquitin conjugating enzyme binding"/>
    <property type="evidence" value="ECO:0007669"/>
    <property type="project" value="TreeGrafter"/>
</dbReference>
<dbReference type="Pfam" id="PF14555">
    <property type="entry name" value="UBA_4"/>
    <property type="match status" value="1"/>
</dbReference>
<proteinExistence type="predicted"/>
<dbReference type="Gene3D" id="1.10.8.10">
    <property type="entry name" value="DNA helicase RuvA subunit, C-terminal domain"/>
    <property type="match status" value="1"/>
</dbReference>
<dbReference type="GO" id="GO:0005886">
    <property type="term" value="C:plasma membrane"/>
    <property type="evidence" value="ECO:0007669"/>
    <property type="project" value="UniProtKB-ARBA"/>
</dbReference>
<dbReference type="WBParaSite" id="jg2554">
    <property type="protein sequence ID" value="jg2554"/>
    <property type="gene ID" value="jg2554"/>
</dbReference>
<accession>A0A915E2M1</accession>
<evidence type="ECO:0000256" key="1">
    <source>
        <dbReference type="ARBA" id="ARBA00022786"/>
    </source>
</evidence>
<dbReference type="InterPro" id="IPR014764">
    <property type="entry name" value="DCN-prot"/>
</dbReference>
<protein>
    <recommendedName>
        <fullName evidence="2">Defective in cullin neddylation protein</fullName>
    </recommendedName>
</protein>
<dbReference type="AlphaFoldDB" id="A0A915E2M1"/>
<dbReference type="InterPro" id="IPR009060">
    <property type="entry name" value="UBA-like_sf"/>
</dbReference>
<dbReference type="InterPro" id="IPR005176">
    <property type="entry name" value="PONY_dom"/>
</dbReference>
<dbReference type="Proteomes" id="UP000887574">
    <property type="component" value="Unplaced"/>
</dbReference>
<dbReference type="SUPFAM" id="SSF46934">
    <property type="entry name" value="UBA-like"/>
    <property type="match status" value="1"/>
</dbReference>
<evidence type="ECO:0000313" key="4">
    <source>
        <dbReference type="Proteomes" id="UP000887574"/>
    </source>
</evidence>
<dbReference type="FunFam" id="1.10.238.200:FF:000003">
    <property type="entry name" value="DCN1-like protein 3"/>
    <property type="match status" value="1"/>
</dbReference>
<dbReference type="GO" id="GO:2000436">
    <property type="term" value="P:positive regulation of protein neddylation"/>
    <property type="evidence" value="ECO:0007669"/>
    <property type="project" value="UniProtKB-ARBA"/>
</dbReference>
<dbReference type="PANTHER" id="PTHR12281">
    <property type="entry name" value="RP42 RELATED"/>
    <property type="match status" value="1"/>
</dbReference>
<sequence>MSSKLNKNQKEKLRQFIVFTQTTEQIAITCLSNANWSLEMACDIFYQNPSYFAQVDQSLDMRRIDSLFSRYANDPADKVEPNRIGPNGMGRLLTDLNVNPTDRIVLAFAWKLKAERQCEFSNAEFRDGLLAMKVDSLDKLRARLPKLNEELNDPVKFREFYQFTFQYAKSVSQRSLELEMAICYWQLIFTGLADRRVDLWIDFLRQKNVKGIPRDTWNLFLDFLQSTSPDYSNYDCEGAWPVLIDEFVDYARAQAKN</sequence>
<feature type="domain" description="DCUN1" evidence="3">
    <location>
        <begin position="59"/>
        <end position="252"/>
    </location>
</feature>
<evidence type="ECO:0000256" key="2">
    <source>
        <dbReference type="RuleBase" id="RU410713"/>
    </source>
</evidence>
<comment type="function">
    <text evidence="2">Neddylation of cullins play an essential role in the regulation of SCF-type complexes activity.</text>
</comment>
<dbReference type="FunFam" id="1.10.238.10:FF:000030">
    <property type="entry name" value="DCN1-like protein"/>
    <property type="match status" value="1"/>
</dbReference>
<dbReference type="PROSITE" id="PS51229">
    <property type="entry name" value="DCUN1"/>
    <property type="match status" value="1"/>
</dbReference>